<gene>
    <name evidence="1" type="ordered locus">Psefu_1438</name>
</gene>
<keyword evidence="2" id="KW-1185">Reference proteome</keyword>
<protein>
    <submittedName>
        <fullName evidence="1">Uncharacterized protein</fullName>
    </submittedName>
</protein>
<dbReference type="eggNOG" id="ENOG5031R72">
    <property type="taxonomic scope" value="Bacteria"/>
</dbReference>
<dbReference type="EMBL" id="CP002727">
    <property type="protein sequence ID" value="AEF21414.1"/>
    <property type="molecule type" value="Genomic_DNA"/>
</dbReference>
<name>F6AFF3_PSEF1</name>
<reference evidence="1 2" key="1">
    <citation type="submission" date="2011-04" db="EMBL/GenBank/DDBJ databases">
        <title>Complete sequence of Pseudomonas fulva 12-X.</title>
        <authorList>
            <consortium name="US DOE Joint Genome Institute"/>
            <person name="Lucas S."/>
            <person name="Han J."/>
            <person name="Lapidus A."/>
            <person name="Cheng J.-F."/>
            <person name="Goodwin L."/>
            <person name="Pitluck S."/>
            <person name="Peters L."/>
            <person name="Mikhailova N."/>
            <person name="Pagani I."/>
            <person name="Davenport K."/>
            <person name="Han C."/>
            <person name="Tapia R."/>
            <person name="Land M."/>
            <person name="Hauser L."/>
            <person name="Kyrpides N."/>
            <person name="Ivanova N."/>
            <person name="Pagani I."/>
            <person name="Lcollab F.I."/>
            <person name="Woyke T."/>
        </authorList>
    </citation>
    <scope>NUCLEOTIDE SEQUENCE [LARGE SCALE GENOMIC DNA]</scope>
    <source>
        <strain evidence="2">12-X</strain>
    </source>
</reference>
<dbReference type="STRING" id="743720.Psefu_1438"/>
<dbReference type="AlphaFoldDB" id="F6AFF3"/>
<evidence type="ECO:0000313" key="2">
    <source>
        <dbReference type="Proteomes" id="UP000000686"/>
    </source>
</evidence>
<dbReference type="OrthoDB" id="6939719at2"/>
<evidence type="ECO:0000313" key="1">
    <source>
        <dbReference type="EMBL" id="AEF21414.1"/>
    </source>
</evidence>
<proteinExistence type="predicted"/>
<dbReference type="Proteomes" id="UP000000686">
    <property type="component" value="Chromosome"/>
</dbReference>
<organism evidence="1 2">
    <name type="scientific">Pseudomonas fulva (strain 12-X)</name>
    <dbReference type="NCBI Taxonomy" id="743720"/>
    <lineage>
        <taxon>Bacteria</taxon>
        <taxon>Pseudomonadati</taxon>
        <taxon>Pseudomonadota</taxon>
        <taxon>Gammaproteobacteria</taxon>
        <taxon>Pseudomonadales</taxon>
        <taxon>Pseudomonadaceae</taxon>
        <taxon>Pseudomonas</taxon>
    </lineage>
</organism>
<dbReference type="HOGENOM" id="CLU_139160_0_0_6"/>
<dbReference type="KEGG" id="pfv:Psefu_1438"/>
<dbReference type="RefSeq" id="WP_013790545.1">
    <property type="nucleotide sequence ID" value="NC_015556.1"/>
</dbReference>
<sequence length="161" mass="17286">MSTNTALSGGPVRSLAAAIDLDCRNHYGGHTAVCAILEEPYGPFQKRLSCSYPEHHLNTLQLARVVELTRGPAVREWFEQVFGVVTYQPKPVAASQDALKALSALLEKEGKFVGSLVGGSADGKWEAHEVEALDEHGYALISKLLGIMAGAREAMEGRSHG</sequence>
<accession>F6AFF3</accession>